<reference evidence="5" key="1">
    <citation type="submission" date="2023-07" db="EMBL/GenBank/DDBJ databases">
        <title>draft genome sequence of fig (Ficus carica).</title>
        <authorList>
            <person name="Takahashi T."/>
            <person name="Nishimura K."/>
        </authorList>
    </citation>
    <scope>NUCLEOTIDE SEQUENCE</scope>
</reference>
<sequence length="162" mass="18905">MVKVYAFPRGISDEPPKENLEQFRMWIKKGLLKKPPQWKRHARYIAKYETLDKPHDLGSMAVKKIGFMSWQPLLCGSGMNLSWFDVNTILIPMHLEDLKHWFIEFKPMNLPGTYPIPVTIMQDIPRQENGGDCGNFTIKNDECLIEGINIRNWAIQGRMNIF</sequence>
<evidence type="ECO:0000256" key="3">
    <source>
        <dbReference type="ARBA" id="ARBA00022801"/>
    </source>
</evidence>
<dbReference type="EMBL" id="BTGU01000047">
    <property type="protein sequence ID" value="GMN53606.1"/>
    <property type="molecule type" value="Genomic_DNA"/>
</dbReference>
<feature type="domain" description="Ubiquitin-like protease family profile" evidence="4">
    <location>
        <begin position="117"/>
        <end position="151"/>
    </location>
</feature>
<keyword evidence="6" id="KW-1185">Reference proteome</keyword>
<evidence type="ECO:0000313" key="6">
    <source>
        <dbReference type="Proteomes" id="UP001187192"/>
    </source>
</evidence>
<dbReference type="InterPro" id="IPR003653">
    <property type="entry name" value="Peptidase_C48_C"/>
</dbReference>
<dbReference type="SUPFAM" id="SSF54001">
    <property type="entry name" value="Cysteine proteinases"/>
    <property type="match status" value="1"/>
</dbReference>
<dbReference type="AlphaFoldDB" id="A0AA88DES7"/>
<name>A0AA88DES7_FICCA</name>
<evidence type="ECO:0000313" key="5">
    <source>
        <dbReference type="EMBL" id="GMN53606.1"/>
    </source>
</evidence>
<keyword evidence="3" id="KW-0378">Hydrolase</keyword>
<dbReference type="GO" id="GO:0006508">
    <property type="term" value="P:proteolysis"/>
    <property type="evidence" value="ECO:0007669"/>
    <property type="project" value="UniProtKB-KW"/>
</dbReference>
<accession>A0AA88DES7</accession>
<comment type="similarity">
    <text evidence="1">Belongs to the peptidase C48 family.</text>
</comment>
<evidence type="ECO:0000259" key="4">
    <source>
        <dbReference type="Pfam" id="PF02902"/>
    </source>
</evidence>
<dbReference type="InterPro" id="IPR038765">
    <property type="entry name" value="Papain-like_cys_pep_sf"/>
</dbReference>
<dbReference type="Pfam" id="PF02902">
    <property type="entry name" value="Peptidase_C48"/>
    <property type="match status" value="1"/>
</dbReference>
<comment type="caution">
    <text evidence="5">The sequence shown here is derived from an EMBL/GenBank/DDBJ whole genome shotgun (WGS) entry which is preliminary data.</text>
</comment>
<dbReference type="GO" id="GO:0008234">
    <property type="term" value="F:cysteine-type peptidase activity"/>
    <property type="evidence" value="ECO:0007669"/>
    <property type="project" value="InterPro"/>
</dbReference>
<gene>
    <name evidence="5" type="ORF">TIFTF001_022742</name>
</gene>
<organism evidence="5 6">
    <name type="scientific">Ficus carica</name>
    <name type="common">Common fig</name>
    <dbReference type="NCBI Taxonomy" id="3494"/>
    <lineage>
        <taxon>Eukaryota</taxon>
        <taxon>Viridiplantae</taxon>
        <taxon>Streptophyta</taxon>
        <taxon>Embryophyta</taxon>
        <taxon>Tracheophyta</taxon>
        <taxon>Spermatophyta</taxon>
        <taxon>Magnoliopsida</taxon>
        <taxon>eudicotyledons</taxon>
        <taxon>Gunneridae</taxon>
        <taxon>Pentapetalae</taxon>
        <taxon>rosids</taxon>
        <taxon>fabids</taxon>
        <taxon>Rosales</taxon>
        <taxon>Moraceae</taxon>
        <taxon>Ficeae</taxon>
        <taxon>Ficus</taxon>
    </lineage>
</organism>
<keyword evidence="2" id="KW-0645">Protease</keyword>
<protein>
    <recommendedName>
        <fullName evidence="4">Ubiquitin-like protease family profile domain-containing protein</fullName>
    </recommendedName>
</protein>
<proteinExistence type="inferred from homology"/>
<evidence type="ECO:0000256" key="1">
    <source>
        <dbReference type="ARBA" id="ARBA00005234"/>
    </source>
</evidence>
<evidence type="ECO:0000256" key="2">
    <source>
        <dbReference type="ARBA" id="ARBA00022670"/>
    </source>
</evidence>
<dbReference type="Proteomes" id="UP001187192">
    <property type="component" value="Unassembled WGS sequence"/>
</dbReference>